<dbReference type="InterPro" id="IPR036390">
    <property type="entry name" value="WH_DNA-bd_sf"/>
</dbReference>
<dbReference type="InterPro" id="IPR008920">
    <property type="entry name" value="TF_FadR/GntR_C"/>
</dbReference>
<evidence type="ECO:0000256" key="1">
    <source>
        <dbReference type="ARBA" id="ARBA00023015"/>
    </source>
</evidence>
<dbReference type="Proteomes" id="UP000464186">
    <property type="component" value="Chromosome"/>
</dbReference>
<dbReference type="GO" id="GO:0003700">
    <property type="term" value="F:DNA-binding transcription factor activity"/>
    <property type="evidence" value="ECO:0007669"/>
    <property type="project" value="InterPro"/>
</dbReference>
<dbReference type="InterPro" id="IPR036388">
    <property type="entry name" value="WH-like_DNA-bd_sf"/>
</dbReference>
<dbReference type="KEGG" id="psey:GU243_13530"/>
<evidence type="ECO:0000313" key="5">
    <source>
        <dbReference type="EMBL" id="QHK20583.1"/>
    </source>
</evidence>
<evidence type="ECO:0000256" key="2">
    <source>
        <dbReference type="ARBA" id="ARBA00023125"/>
    </source>
</evidence>
<dbReference type="SUPFAM" id="SSF48008">
    <property type="entry name" value="GntR ligand-binding domain-like"/>
    <property type="match status" value="1"/>
</dbReference>
<evidence type="ECO:0000259" key="4">
    <source>
        <dbReference type="PROSITE" id="PS50949"/>
    </source>
</evidence>
<accession>A0A6P1NNB9</accession>
<dbReference type="SMART" id="SM00895">
    <property type="entry name" value="FCD"/>
    <property type="match status" value="1"/>
</dbReference>
<sequence length="222" mass="24183">MTVQAEAPASSADTARARIRELIISGDFAPGSRLRERDLSQTLAVSRVPVREALQQLEAEGFIDASPRRGATVKQITLRDVNELFEVRLSLEVLAARLAAQAAARGQSSSRLQQMMDQAEEATLRHDHAQIPLTNTALHAEIVAMGGNSLLEYSMKPLLGRMQWLFTLTGHRDPQVQCAEHLSLCKAIYDGKPDLAAALAFAHVELGREPSLQGLAGRLPES</sequence>
<organism evidence="5 6">
    <name type="scientific">Pseudarthrobacter psychrotolerans</name>
    <dbReference type="NCBI Taxonomy" id="2697569"/>
    <lineage>
        <taxon>Bacteria</taxon>
        <taxon>Bacillati</taxon>
        <taxon>Actinomycetota</taxon>
        <taxon>Actinomycetes</taxon>
        <taxon>Micrococcales</taxon>
        <taxon>Micrococcaceae</taxon>
        <taxon>Pseudarthrobacter</taxon>
    </lineage>
</organism>
<proteinExistence type="predicted"/>
<dbReference type="Pfam" id="PF00392">
    <property type="entry name" value="GntR"/>
    <property type="match status" value="1"/>
</dbReference>
<dbReference type="PANTHER" id="PTHR43537:SF5">
    <property type="entry name" value="UXU OPERON TRANSCRIPTIONAL REGULATOR"/>
    <property type="match status" value="1"/>
</dbReference>
<keyword evidence="2" id="KW-0238">DNA-binding</keyword>
<dbReference type="Gene3D" id="1.10.10.10">
    <property type="entry name" value="Winged helix-like DNA-binding domain superfamily/Winged helix DNA-binding domain"/>
    <property type="match status" value="1"/>
</dbReference>
<dbReference type="Gene3D" id="1.20.120.530">
    <property type="entry name" value="GntR ligand-binding domain-like"/>
    <property type="match status" value="1"/>
</dbReference>
<evidence type="ECO:0000313" key="6">
    <source>
        <dbReference type="Proteomes" id="UP000464186"/>
    </source>
</evidence>
<dbReference type="PRINTS" id="PR00035">
    <property type="entry name" value="HTHGNTR"/>
</dbReference>
<gene>
    <name evidence="5" type="ORF">GU243_13530</name>
</gene>
<keyword evidence="3" id="KW-0804">Transcription</keyword>
<feature type="domain" description="HTH gntR-type" evidence="4">
    <location>
        <begin position="9"/>
        <end position="76"/>
    </location>
</feature>
<dbReference type="EMBL" id="CP047898">
    <property type="protein sequence ID" value="QHK20583.1"/>
    <property type="molecule type" value="Genomic_DNA"/>
</dbReference>
<dbReference type="PANTHER" id="PTHR43537">
    <property type="entry name" value="TRANSCRIPTIONAL REGULATOR, GNTR FAMILY"/>
    <property type="match status" value="1"/>
</dbReference>
<dbReference type="InterPro" id="IPR011711">
    <property type="entry name" value="GntR_C"/>
</dbReference>
<dbReference type="SUPFAM" id="SSF46785">
    <property type="entry name" value="Winged helix' DNA-binding domain"/>
    <property type="match status" value="1"/>
</dbReference>
<dbReference type="Pfam" id="PF07729">
    <property type="entry name" value="FCD"/>
    <property type="match status" value="1"/>
</dbReference>
<evidence type="ECO:0000256" key="3">
    <source>
        <dbReference type="ARBA" id="ARBA00023163"/>
    </source>
</evidence>
<dbReference type="AlphaFoldDB" id="A0A6P1NNB9"/>
<reference evidence="5 6" key="1">
    <citation type="submission" date="2020-01" db="EMBL/GenBank/DDBJ databases">
        <title>Pseudarthrobacter psychrotolerans sp. nov., isolated from antarctic soil.</title>
        <authorList>
            <person name="Shin Y."/>
            <person name="Park W."/>
        </authorList>
    </citation>
    <scope>NUCLEOTIDE SEQUENCE [LARGE SCALE GENOMIC DNA]</scope>
    <source>
        <strain evidence="5 6">YJ56</strain>
    </source>
</reference>
<keyword evidence="1" id="KW-0805">Transcription regulation</keyword>
<keyword evidence="6" id="KW-1185">Reference proteome</keyword>
<name>A0A6P1NNB9_9MICC</name>
<dbReference type="PROSITE" id="PS50949">
    <property type="entry name" value="HTH_GNTR"/>
    <property type="match status" value="1"/>
</dbReference>
<dbReference type="SMART" id="SM00345">
    <property type="entry name" value="HTH_GNTR"/>
    <property type="match status" value="1"/>
</dbReference>
<dbReference type="InterPro" id="IPR000524">
    <property type="entry name" value="Tscrpt_reg_HTH_GntR"/>
</dbReference>
<protein>
    <submittedName>
        <fullName evidence="5">GntR family transcriptional regulator</fullName>
    </submittedName>
</protein>
<dbReference type="CDD" id="cd07377">
    <property type="entry name" value="WHTH_GntR"/>
    <property type="match status" value="1"/>
</dbReference>
<dbReference type="GO" id="GO:0003677">
    <property type="term" value="F:DNA binding"/>
    <property type="evidence" value="ECO:0007669"/>
    <property type="project" value="UniProtKB-KW"/>
</dbReference>